<evidence type="ECO:0000313" key="1">
    <source>
        <dbReference type="EMBL" id="JAH88548.1"/>
    </source>
</evidence>
<dbReference type="EMBL" id="GBXM01020029">
    <property type="protein sequence ID" value="JAH88548.1"/>
    <property type="molecule type" value="Transcribed_RNA"/>
</dbReference>
<reference evidence="1" key="2">
    <citation type="journal article" date="2015" name="Fish Shellfish Immunol.">
        <title>Early steps in the European eel (Anguilla anguilla)-Vibrio vulnificus interaction in the gills: Role of the RtxA13 toxin.</title>
        <authorList>
            <person name="Callol A."/>
            <person name="Pajuelo D."/>
            <person name="Ebbesson L."/>
            <person name="Teles M."/>
            <person name="MacKenzie S."/>
            <person name="Amaro C."/>
        </authorList>
    </citation>
    <scope>NUCLEOTIDE SEQUENCE</scope>
</reference>
<reference evidence="1" key="1">
    <citation type="submission" date="2014-11" db="EMBL/GenBank/DDBJ databases">
        <authorList>
            <person name="Amaro Gonzalez C."/>
        </authorList>
    </citation>
    <scope>NUCLEOTIDE SEQUENCE</scope>
</reference>
<organism evidence="1">
    <name type="scientific">Anguilla anguilla</name>
    <name type="common">European freshwater eel</name>
    <name type="synonym">Muraena anguilla</name>
    <dbReference type="NCBI Taxonomy" id="7936"/>
    <lineage>
        <taxon>Eukaryota</taxon>
        <taxon>Metazoa</taxon>
        <taxon>Chordata</taxon>
        <taxon>Craniata</taxon>
        <taxon>Vertebrata</taxon>
        <taxon>Euteleostomi</taxon>
        <taxon>Actinopterygii</taxon>
        <taxon>Neopterygii</taxon>
        <taxon>Teleostei</taxon>
        <taxon>Anguilliformes</taxon>
        <taxon>Anguillidae</taxon>
        <taxon>Anguilla</taxon>
    </lineage>
</organism>
<protein>
    <submittedName>
        <fullName evidence="1">Uncharacterized protein</fullName>
    </submittedName>
</protein>
<accession>A0A0E9WGD7</accession>
<name>A0A0E9WGD7_ANGAN</name>
<sequence>MTCSLDSILFKNLVEHTFILNEKKTKLVFLQLTQACYHRPANMYFKGCIHCTNLQISALACGLMIACL</sequence>
<proteinExistence type="predicted"/>
<dbReference type="AlphaFoldDB" id="A0A0E9WGD7"/>